<accession>K2JK21</accession>
<protein>
    <submittedName>
        <fullName evidence="1">Uncharacterized protein</fullName>
    </submittedName>
</protein>
<gene>
    <name evidence="1" type="ORF">P24_15239</name>
</gene>
<reference evidence="1 2" key="1">
    <citation type="journal article" date="2012" name="J. Bacteriol.">
        <title>Genome Sequence of Oceanibaculum indicum Type Strain P24.</title>
        <authorList>
            <person name="Lai Q."/>
            <person name="Shao Z."/>
        </authorList>
    </citation>
    <scope>NUCLEOTIDE SEQUENCE [LARGE SCALE GENOMIC DNA]</scope>
    <source>
        <strain evidence="1 2">P24</strain>
    </source>
</reference>
<dbReference type="EMBL" id="AMRL01000024">
    <property type="protein sequence ID" value="EKE70909.1"/>
    <property type="molecule type" value="Genomic_DNA"/>
</dbReference>
<sequence length="66" mass="7538">MSKREAKIKHGTQPGTIRVEWKIQQPEEAQTIIANEEMTLATFKATIARLEKDFGPIEVIDERKAD</sequence>
<evidence type="ECO:0000313" key="2">
    <source>
        <dbReference type="Proteomes" id="UP000006746"/>
    </source>
</evidence>
<name>K2JK21_9PROT</name>
<dbReference type="STRING" id="1207063.P24_15239"/>
<dbReference type="AlphaFoldDB" id="K2JK21"/>
<evidence type="ECO:0000313" key="1">
    <source>
        <dbReference type="EMBL" id="EKE70909.1"/>
    </source>
</evidence>
<organism evidence="1 2">
    <name type="scientific">Oceanibaculum indicum P24</name>
    <dbReference type="NCBI Taxonomy" id="1207063"/>
    <lineage>
        <taxon>Bacteria</taxon>
        <taxon>Pseudomonadati</taxon>
        <taxon>Pseudomonadota</taxon>
        <taxon>Alphaproteobacteria</taxon>
        <taxon>Rhodospirillales</taxon>
        <taxon>Oceanibaculaceae</taxon>
        <taxon>Oceanibaculum</taxon>
    </lineage>
</organism>
<comment type="caution">
    <text evidence="1">The sequence shown here is derived from an EMBL/GenBank/DDBJ whole genome shotgun (WGS) entry which is preliminary data.</text>
</comment>
<dbReference type="Proteomes" id="UP000006746">
    <property type="component" value="Unassembled WGS sequence"/>
</dbReference>
<proteinExistence type="predicted"/>
<keyword evidence="2" id="KW-1185">Reference proteome</keyword>
<dbReference type="RefSeq" id="WP_008945651.1">
    <property type="nucleotide sequence ID" value="NZ_AMRL01000024.1"/>
</dbReference>